<dbReference type="EMBL" id="FZOW01000003">
    <property type="protein sequence ID" value="SNS49604.1"/>
    <property type="molecule type" value="Genomic_DNA"/>
</dbReference>
<dbReference type="AlphaFoldDB" id="A0A239F0I6"/>
<dbReference type="Gene3D" id="3.40.50.1820">
    <property type="entry name" value="alpha/beta hydrolase"/>
    <property type="match status" value="1"/>
</dbReference>
<evidence type="ECO:0000259" key="1">
    <source>
        <dbReference type="Pfam" id="PF00561"/>
    </source>
</evidence>
<dbReference type="PANTHER" id="PTHR43689:SF8">
    <property type="entry name" value="ALPHA_BETA-HYDROLASES SUPERFAMILY PROTEIN"/>
    <property type="match status" value="1"/>
</dbReference>
<evidence type="ECO:0000313" key="2">
    <source>
        <dbReference type="EMBL" id="SNS49604.1"/>
    </source>
</evidence>
<dbReference type="PANTHER" id="PTHR43689">
    <property type="entry name" value="HYDROLASE"/>
    <property type="match status" value="1"/>
</dbReference>
<sequence>MDVSELGSSRTVPVDGGAVRVYERGSGKPIVFVHGLFTNAAVWRKVVPILAENYRCITADWPFGSHRIAMDQDADLTATGLAAIVAEVIDTLDLRDVTIVGNDGGGMLTQLVITRHPERIGRVVLTPCDAYENYPPRMFLYLCWLARVPATFEVLAVMMRVPFLRRLLGRSPIGYGWLTRLRLDDEVVDHYFTPVLDRSTRRDVVKFLKTVDKQDTLDAAQKFGNVTLPVLVAWASADKFFPVQHAERFVADFPDSRLEIIDDSRTLTGEDQPEQLASSILRFIGETTARSAENEVVHRK</sequence>
<protein>
    <submittedName>
        <fullName evidence="2">Pimeloyl-ACP methyl ester carboxylesterase</fullName>
    </submittedName>
</protein>
<reference evidence="3" key="1">
    <citation type="submission" date="2017-06" db="EMBL/GenBank/DDBJ databases">
        <authorList>
            <person name="Varghese N."/>
            <person name="Submissions S."/>
        </authorList>
    </citation>
    <scope>NUCLEOTIDE SEQUENCE [LARGE SCALE GENOMIC DNA]</scope>
    <source>
        <strain evidence="3">JCM 23211</strain>
    </source>
</reference>
<dbReference type="GO" id="GO:0003824">
    <property type="term" value="F:catalytic activity"/>
    <property type="evidence" value="ECO:0007669"/>
    <property type="project" value="UniProtKB-ARBA"/>
</dbReference>
<name>A0A239F0I6_9NOCA</name>
<organism evidence="2 3">
    <name type="scientific">Rhodococcoides kyotonense</name>
    <dbReference type="NCBI Taxonomy" id="398843"/>
    <lineage>
        <taxon>Bacteria</taxon>
        <taxon>Bacillati</taxon>
        <taxon>Actinomycetota</taxon>
        <taxon>Actinomycetes</taxon>
        <taxon>Mycobacteriales</taxon>
        <taxon>Nocardiaceae</taxon>
        <taxon>Rhodococcoides</taxon>
    </lineage>
</organism>
<evidence type="ECO:0000313" key="3">
    <source>
        <dbReference type="Proteomes" id="UP000198327"/>
    </source>
</evidence>
<dbReference type="SUPFAM" id="SSF53474">
    <property type="entry name" value="alpha/beta-Hydrolases"/>
    <property type="match status" value="1"/>
</dbReference>
<gene>
    <name evidence="2" type="ORF">SAMN05421642_1038</name>
</gene>
<keyword evidence="3" id="KW-1185">Reference proteome</keyword>
<feature type="domain" description="AB hydrolase-1" evidence="1">
    <location>
        <begin position="28"/>
        <end position="264"/>
    </location>
</feature>
<dbReference type="OrthoDB" id="3400345at2"/>
<dbReference type="InterPro" id="IPR000073">
    <property type="entry name" value="AB_hydrolase_1"/>
</dbReference>
<dbReference type="RefSeq" id="WP_089243965.1">
    <property type="nucleotide sequence ID" value="NZ_FZOW01000003.1"/>
</dbReference>
<dbReference type="InterPro" id="IPR029058">
    <property type="entry name" value="AB_hydrolase_fold"/>
</dbReference>
<proteinExistence type="predicted"/>
<dbReference type="Proteomes" id="UP000198327">
    <property type="component" value="Unassembled WGS sequence"/>
</dbReference>
<accession>A0A239F0I6</accession>
<dbReference type="Pfam" id="PF00561">
    <property type="entry name" value="Abhydrolase_1"/>
    <property type="match status" value="1"/>
</dbReference>